<dbReference type="SUPFAM" id="SSF53649">
    <property type="entry name" value="Alkaline phosphatase-like"/>
    <property type="match status" value="1"/>
</dbReference>
<keyword evidence="3" id="KW-0378">Hydrolase</keyword>
<evidence type="ECO:0000256" key="1">
    <source>
        <dbReference type="ARBA" id="ARBA00008779"/>
    </source>
</evidence>
<dbReference type="PANTHER" id="PTHR43108">
    <property type="entry name" value="N-ACETYLGLUCOSAMINE-6-SULFATASE FAMILY MEMBER"/>
    <property type="match status" value="1"/>
</dbReference>
<comment type="similarity">
    <text evidence="1">Belongs to the sulfatase family.</text>
</comment>
<dbReference type="EMBL" id="CAAHFH010000001">
    <property type="protein sequence ID" value="VGO19228.1"/>
    <property type="molecule type" value="Genomic_DNA"/>
</dbReference>
<feature type="chain" id="PRO_5028863367" evidence="5">
    <location>
        <begin position="19"/>
        <end position="565"/>
    </location>
</feature>
<evidence type="ECO:0000313" key="7">
    <source>
        <dbReference type="EMBL" id="VGO19228.1"/>
    </source>
</evidence>
<sequence length="565" mass="64740">MKRIITLLIGLASISAVATEKPPVVSQSKPNILFIMSDDHTTQAFGVYGSRLAELNPTPNLDKLASEGMVLDNVFCNNSICVPSRASIMTGQYSAVNEQYTLGGSLKHDQQYLAHEMRKAGYQTAVVGKWHLGSRPSAFDYYKVLEGQGRYTDPEFAEGTLGDTVGTLIEEKGHCSDIVTDTVLDWFKTKRDPAKPFFVKFHFKAPHGPFRPAPRYKDYLKDVFIPEPETLYTDGNHGSLATKGKNGELYPYIGTSVGRRSHFRRFSDKIDKKGKLNPEYTDDQAKSIGYQNYLKSYLGCVKGVDDNIQRVIDYLKAEGLYDNTVIVYTGDQGFYLGEHDYTDKRWPYDESIRMPLIVRYPESIKAGSRNGSIIENVDFAPMLLDYAGVATPDYMQGKSFRSILETGEEPEGWKQAAYYHYWLHLVHHRIPANIAIRTAEYKLIFYYSTHWQKDEPDMAFSWELYDMVNDPKEMNNIYDDPKYAVVVKDLKVQLKALRAEYKEDTDKYPFNKVIDQYWNDTEEDRKVAESLIGPYLEACEATPKSMKDRKEYLENLNPKLKWDLK</sequence>
<feature type="signal peptide" evidence="5">
    <location>
        <begin position="1"/>
        <end position="18"/>
    </location>
</feature>
<dbReference type="RefSeq" id="WP_136060644.1">
    <property type="nucleotide sequence ID" value="NZ_CAAHFH010000001.1"/>
</dbReference>
<dbReference type="InterPro" id="IPR000917">
    <property type="entry name" value="Sulfatase_N"/>
</dbReference>
<organism evidence="7 8">
    <name type="scientific">Pontiella sulfatireligans</name>
    <dbReference type="NCBI Taxonomy" id="2750658"/>
    <lineage>
        <taxon>Bacteria</taxon>
        <taxon>Pseudomonadati</taxon>
        <taxon>Kiritimatiellota</taxon>
        <taxon>Kiritimatiellia</taxon>
        <taxon>Kiritimatiellales</taxon>
        <taxon>Pontiellaceae</taxon>
        <taxon>Pontiella</taxon>
    </lineage>
</organism>
<reference evidence="7 8" key="1">
    <citation type="submission" date="2019-04" db="EMBL/GenBank/DDBJ databases">
        <authorList>
            <person name="Van Vliet M D."/>
        </authorList>
    </citation>
    <scope>NUCLEOTIDE SEQUENCE [LARGE SCALE GENOMIC DNA]</scope>
    <source>
        <strain evidence="7 8">F21</strain>
    </source>
</reference>
<keyword evidence="2 5" id="KW-0732">Signal</keyword>
<dbReference type="InterPro" id="IPR024607">
    <property type="entry name" value="Sulfatase_CS"/>
</dbReference>
<dbReference type="Proteomes" id="UP000346198">
    <property type="component" value="Unassembled WGS sequence"/>
</dbReference>
<evidence type="ECO:0000256" key="3">
    <source>
        <dbReference type="ARBA" id="ARBA00022801"/>
    </source>
</evidence>
<dbReference type="AlphaFoldDB" id="A0A6C2UGG9"/>
<dbReference type="GO" id="GO:0016787">
    <property type="term" value="F:hydrolase activity"/>
    <property type="evidence" value="ECO:0007669"/>
    <property type="project" value="UniProtKB-KW"/>
</dbReference>
<keyword evidence="4" id="KW-0325">Glycoprotein</keyword>
<gene>
    <name evidence="7" type="ORF">SCARR_01285</name>
</gene>
<evidence type="ECO:0000313" key="8">
    <source>
        <dbReference type="Proteomes" id="UP000346198"/>
    </source>
</evidence>
<proteinExistence type="inferred from homology"/>
<name>A0A6C2UGG9_9BACT</name>
<evidence type="ECO:0000256" key="4">
    <source>
        <dbReference type="ARBA" id="ARBA00023180"/>
    </source>
</evidence>
<dbReference type="Gene3D" id="3.40.720.10">
    <property type="entry name" value="Alkaline Phosphatase, subunit A"/>
    <property type="match status" value="1"/>
</dbReference>
<dbReference type="Pfam" id="PF00884">
    <property type="entry name" value="Sulfatase"/>
    <property type="match status" value="1"/>
</dbReference>
<protein>
    <submittedName>
        <fullName evidence="7">Arylsulfatase</fullName>
    </submittedName>
</protein>
<keyword evidence="8" id="KW-1185">Reference proteome</keyword>
<evidence type="ECO:0000256" key="2">
    <source>
        <dbReference type="ARBA" id="ARBA00022729"/>
    </source>
</evidence>
<dbReference type="PANTHER" id="PTHR43108:SF6">
    <property type="entry name" value="N-SULPHOGLUCOSAMINE SULPHOHYDROLASE"/>
    <property type="match status" value="1"/>
</dbReference>
<accession>A0A6C2UGG9</accession>
<dbReference type="InterPro" id="IPR017850">
    <property type="entry name" value="Alkaline_phosphatase_core_sf"/>
</dbReference>
<dbReference type="PROSITE" id="PS00149">
    <property type="entry name" value="SULFATASE_2"/>
    <property type="match status" value="1"/>
</dbReference>
<dbReference type="CDD" id="cd16031">
    <property type="entry name" value="G6S_like"/>
    <property type="match status" value="1"/>
</dbReference>
<evidence type="ECO:0000256" key="5">
    <source>
        <dbReference type="SAM" id="SignalP"/>
    </source>
</evidence>
<evidence type="ECO:0000259" key="6">
    <source>
        <dbReference type="Pfam" id="PF00884"/>
    </source>
</evidence>
<feature type="domain" description="Sulfatase N-terminal" evidence="6">
    <location>
        <begin position="30"/>
        <end position="389"/>
    </location>
</feature>